<dbReference type="RefSeq" id="WP_006981423.1">
    <property type="nucleotide sequence ID" value="NZ_ABVL01000013.1"/>
</dbReference>
<evidence type="ECO:0000313" key="4">
    <source>
        <dbReference type="Proteomes" id="UP000005824"/>
    </source>
</evidence>
<keyword evidence="1" id="KW-1133">Transmembrane helix</keyword>
<feature type="transmembrane region" description="Helical" evidence="1">
    <location>
        <begin position="6"/>
        <end position="32"/>
    </location>
</feature>
<dbReference type="Pfam" id="PF13548">
    <property type="entry name" value="DUF4126"/>
    <property type="match status" value="1"/>
</dbReference>
<dbReference type="EMBL" id="ABVL01000013">
    <property type="protein sequence ID" value="EDY18315.1"/>
    <property type="molecule type" value="Genomic_DNA"/>
</dbReference>
<name>B4D5B0_9BACT</name>
<accession>B4D5B0</accession>
<dbReference type="InterPro" id="IPR025196">
    <property type="entry name" value="DUF4126"/>
</dbReference>
<dbReference type="eggNOG" id="ENOG502Z9HI">
    <property type="taxonomic scope" value="Bacteria"/>
</dbReference>
<protein>
    <recommendedName>
        <fullName evidence="2">DUF4126 domain-containing protein</fullName>
    </recommendedName>
</protein>
<sequence length="354" mass="38733">MQILQTLGVALGLASLAGLNLYLTVFVTGLAIQQHWVDVSQTYPELAVLAHPAVLIISGVLYVLQFFADKIPWVDSLWDAVHTFIRPVGGAFLALRAMNGVLGNTDPTMEVVGALLAGGVTLTTHTMKTSTRLVVNHSPEPFSNIALSVGEDAAVFGGLVLIKHDPFLALIVFTAILLLFAYLAPKIFRGAKVQLWLIWKKISSPAADKLQKELSKTLPEELEIPFFTVNLERDPIAWAAPCVSTSARGLPGNLFGFLVTTERPGPKLAFLAKRHWRHAAVELDLTGFRVAHEPRFLSENVALYQQEKKPKYVFLFARSQRAIAKAVVASLEERLGASRPTVEEPARTEEPALS</sequence>
<dbReference type="InParanoid" id="B4D5B0"/>
<evidence type="ECO:0000259" key="2">
    <source>
        <dbReference type="Pfam" id="PF13548"/>
    </source>
</evidence>
<reference evidence="3 4" key="1">
    <citation type="journal article" date="2011" name="J. Bacteriol.">
        <title>Genome sequence of Chthoniobacter flavus Ellin428, an aerobic heterotrophic soil bacterium.</title>
        <authorList>
            <person name="Kant R."/>
            <person name="van Passel M.W."/>
            <person name="Palva A."/>
            <person name="Lucas S."/>
            <person name="Lapidus A."/>
            <person name="Glavina Del Rio T."/>
            <person name="Dalin E."/>
            <person name="Tice H."/>
            <person name="Bruce D."/>
            <person name="Goodwin L."/>
            <person name="Pitluck S."/>
            <person name="Larimer F.W."/>
            <person name="Land M.L."/>
            <person name="Hauser L."/>
            <person name="Sangwan P."/>
            <person name="de Vos W.M."/>
            <person name="Janssen P.H."/>
            <person name="Smidt H."/>
        </authorList>
    </citation>
    <scope>NUCLEOTIDE SEQUENCE [LARGE SCALE GENOMIC DNA]</scope>
    <source>
        <strain evidence="3 4">Ellin428</strain>
    </source>
</reference>
<keyword evidence="1" id="KW-0812">Transmembrane</keyword>
<keyword evidence="4" id="KW-1185">Reference proteome</keyword>
<feature type="domain" description="DUF4126" evidence="2">
    <location>
        <begin position="8"/>
        <end position="185"/>
    </location>
</feature>
<organism evidence="3 4">
    <name type="scientific">Chthoniobacter flavus Ellin428</name>
    <dbReference type="NCBI Taxonomy" id="497964"/>
    <lineage>
        <taxon>Bacteria</taxon>
        <taxon>Pseudomonadati</taxon>
        <taxon>Verrucomicrobiota</taxon>
        <taxon>Spartobacteria</taxon>
        <taxon>Chthoniobacterales</taxon>
        <taxon>Chthoniobacteraceae</taxon>
        <taxon>Chthoniobacter</taxon>
    </lineage>
</organism>
<proteinExistence type="predicted"/>
<evidence type="ECO:0000256" key="1">
    <source>
        <dbReference type="SAM" id="Phobius"/>
    </source>
</evidence>
<feature type="transmembrane region" description="Helical" evidence="1">
    <location>
        <begin position="167"/>
        <end position="184"/>
    </location>
</feature>
<gene>
    <name evidence="3" type="ORF">CfE428DRAFT_4099</name>
</gene>
<comment type="caution">
    <text evidence="3">The sequence shown here is derived from an EMBL/GenBank/DDBJ whole genome shotgun (WGS) entry which is preliminary data.</text>
</comment>
<dbReference type="AlphaFoldDB" id="B4D5B0"/>
<keyword evidence="1" id="KW-0472">Membrane</keyword>
<dbReference type="Proteomes" id="UP000005824">
    <property type="component" value="Unassembled WGS sequence"/>
</dbReference>
<dbReference type="STRING" id="497964.CfE428DRAFT_4099"/>
<evidence type="ECO:0000313" key="3">
    <source>
        <dbReference type="EMBL" id="EDY18315.1"/>
    </source>
</evidence>
<feature type="transmembrane region" description="Helical" evidence="1">
    <location>
        <begin position="44"/>
        <end position="68"/>
    </location>
</feature>